<dbReference type="SUPFAM" id="SSF50494">
    <property type="entry name" value="Trypsin-like serine proteases"/>
    <property type="match status" value="1"/>
</dbReference>
<dbReference type="EMBL" id="QUSZ01003847">
    <property type="protein sequence ID" value="RHY16925.1"/>
    <property type="molecule type" value="Genomic_DNA"/>
</dbReference>
<evidence type="ECO:0000256" key="2">
    <source>
        <dbReference type="SAM" id="MobiDB-lite"/>
    </source>
</evidence>
<feature type="chain" id="PRO_5017394002" description="Serine protease" evidence="3">
    <location>
        <begin position="21"/>
        <end position="501"/>
    </location>
</feature>
<dbReference type="PANTHER" id="PTHR36234">
    <property type="entry name" value="LYSYL ENDOPEPTIDASE"/>
    <property type="match status" value="1"/>
</dbReference>
<comment type="caution">
    <text evidence="4">The sequence shown here is derived from an EMBL/GenBank/DDBJ whole genome shotgun (WGS) entry which is preliminary data.</text>
</comment>
<dbReference type="Pfam" id="PF13365">
    <property type="entry name" value="Trypsin_2"/>
    <property type="match status" value="1"/>
</dbReference>
<reference evidence="4 5" key="1">
    <citation type="submission" date="2018-08" db="EMBL/GenBank/DDBJ databases">
        <title>Aphanomyces genome sequencing and annotation.</title>
        <authorList>
            <person name="Minardi D."/>
            <person name="Oidtmann B."/>
            <person name="Van Der Giezen M."/>
            <person name="Studholme D.J."/>
        </authorList>
    </citation>
    <scope>NUCLEOTIDE SEQUENCE [LARGE SCALE GENOMIC DNA]</scope>
    <source>
        <strain evidence="4 5">Kv</strain>
    </source>
</reference>
<sequence>MFSFLQLVITVAVSAAAVAATSLPLIGSDHSVDTSFTSLANTPLTRRISDPNAIYVAPHFAYVRIPSGGVLTVSAADGSQAVNYTGHHKNFYAEYVRGPSAVITYTPPATTSSSDHPAFVVDRYVSGSGNIATTESICSTDNTKGAPCLKDSDSPKYKKAQAVARLLIGGGGLCTGWLFGSEGHLITNNHCIVDAEAATNVQVEFGAECATCDDPNNSQQFGCKGEVVATSVEFLRTNKTLDYTLVKLKLKDGASLTKYGYLQARASKPALNDPIYVVHHPRYKPSCISTVLDSGDMGKIEKLSMNKCQPDLVGYSLDTDGGSSGAPVLCAKENSVVALHNCGGCMNGAIKMYKIVDELKSLGLLPADAISSGGDDDPSPPMTTTPHSPSTTSPSPSTTFPPMTTMSPSPSTTFPPMMTMSPSPSTTFPPMTTTSPSPSTKKPSITSKSPAPTTKSPSTSRRPVPTTTRPRKTCKRKTKKPSPSHPTQPPPSNAQSPPAKL</sequence>
<accession>A0A397BG85</accession>
<organism evidence="4 5">
    <name type="scientific">Aphanomyces astaci</name>
    <name type="common">Crayfish plague agent</name>
    <dbReference type="NCBI Taxonomy" id="112090"/>
    <lineage>
        <taxon>Eukaryota</taxon>
        <taxon>Sar</taxon>
        <taxon>Stramenopiles</taxon>
        <taxon>Oomycota</taxon>
        <taxon>Saprolegniomycetes</taxon>
        <taxon>Saprolegniales</taxon>
        <taxon>Verrucalvaceae</taxon>
        <taxon>Aphanomyces</taxon>
    </lineage>
</organism>
<feature type="region of interest" description="Disordered" evidence="2">
    <location>
        <begin position="370"/>
        <end position="501"/>
    </location>
</feature>
<proteinExistence type="predicted"/>
<dbReference type="InterPro" id="IPR009003">
    <property type="entry name" value="Peptidase_S1_PA"/>
</dbReference>
<name>A0A397BG85_APHAT</name>
<evidence type="ECO:0000313" key="5">
    <source>
        <dbReference type="Proteomes" id="UP000265427"/>
    </source>
</evidence>
<feature type="compositionally biased region" description="Pro residues" evidence="2">
    <location>
        <begin position="483"/>
        <end position="492"/>
    </location>
</feature>
<feature type="compositionally biased region" description="Basic residues" evidence="2">
    <location>
        <begin position="469"/>
        <end position="482"/>
    </location>
</feature>
<dbReference type="InterPro" id="IPR043504">
    <property type="entry name" value="Peptidase_S1_PA_chymotrypsin"/>
</dbReference>
<dbReference type="VEuPathDB" id="FungiDB:H257_13228"/>
<feature type="signal peptide" evidence="3">
    <location>
        <begin position="1"/>
        <end position="20"/>
    </location>
</feature>
<dbReference type="AlphaFoldDB" id="A0A397BG85"/>
<gene>
    <name evidence="4" type="ORF">DYB36_004266</name>
</gene>
<dbReference type="Proteomes" id="UP000265427">
    <property type="component" value="Unassembled WGS sequence"/>
</dbReference>
<dbReference type="PANTHER" id="PTHR36234:SF5">
    <property type="entry name" value="LYSYL ENDOPEPTIDASE"/>
    <property type="match status" value="1"/>
</dbReference>
<keyword evidence="3" id="KW-0732">Signal</keyword>
<protein>
    <recommendedName>
        <fullName evidence="6">Serine protease</fullName>
    </recommendedName>
</protein>
<evidence type="ECO:0000256" key="3">
    <source>
        <dbReference type="SAM" id="SignalP"/>
    </source>
</evidence>
<feature type="compositionally biased region" description="Low complexity" evidence="2">
    <location>
        <begin position="382"/>
        <end position="468"/>
    </location>
</feature>
<keyword evidence="1" id="KW-0843">Virulence</keyword>
<evidence type="ECO:0000313" key="4">
    <source>
        <dbReference type="EMBL" id="RHY16925.1"/>
    </source>
</evidence>
<evidence type="ECO:0008006" key="6">
    <source>
        <dbReference type="Google" id="ProtNLM"/>
    </source>
</evidence>
<dbReference type="Gene3D" id="2.40.10.10">
    <property type="entry name" value="Trypsin-like serine proteases"/>
    <property type="match status" value="2"/>
</dbReference>
<evidence type="ECO:0000256" key="1">
    <source>
        <dbReference type="ARBA" id="ARBA00023026"/>
    </source>
</evidence>